<evidence type="ECO:0008006" key="9">
    <source>
        <dbReference type="Google" id="ProtNLM"/>
    </source>
</evidence>
<keyword evidence="3 6" id="KW-0812">Transmembrane</keyword>
<keyword evidence="8" id="KW-1185">Reference proteome</keyword>
<dbReference type="AlphaFoldDB" id="A0A0P9DDL0"/>
<evidence type="ECO:0000313" key="8">
    <source>
        <dbReference type="Proteomes" id="UP000050509"/>
    </source>
</evidence>
<feature type="transmembrane region" description="Helical" evidence="6">
    <location>
        <begin position="241"/>
        <end position="266"/>
    </location>
</feature>
<feature type="transmembrane region" description="Helical" evidence="6">
    <location>
        <begin position="298"/>
        <end position="315"/>
    </location>
</feature>
<evidence type="ECO:0000256" key="6">
    <source>
        <dbReference type="SAM" id="Phobius"/>
    </source>
</evidence>
<accession>A0A0P9DDL0</accession>
<evidence type="ECO:0000256" key="1">
    <source>
        <dbReference type="ARBA" id="ARBA00004651"/>
    </source>
</evidence>
<organism evidence="7 8">
    <name type="scientific">Kouleothrix aurantiaca</name>
    <dbReference type="NCBI Taxonomy" id="186479"/>
    <lineage>
        <taxon>Bacteria</taxon>
        <taxon>Bacillati</taxon>
        <taxon>Chloroflexota</taxon>
        <taxon>Chloroflexia</taxon>
        <taxon>Chloroflexales</taxon>
        <taxon>Roseiflexineae</taxon>
        <taxon>Roseiflexaceae</taxon>
        <taxon>Kouleothrix</taxon>
    </lineage>
</organism>
<evidence type="ECO:0000256" key="3">
    <source>
        <dbReference type="ARBA" id="ARBA00022692"/>
    </source>
</evidence>
<keyword evidence="5 6" id="KW-0472">Membrane</keyword>
<dbReference type="GO" id="GO:0005886">
    <property type="term" value="C:plasma membrane"/>
    <property type="evidence" value="ECO:0007669"/>
    <property type="project" value="UniProtKB-SubCell"/>
</dbReference>
<feature type="transmembrane region" description="Helical" evidence="6">
    <location>
        <begin position="168"/>
        <end position="189"/>
    </location>
</feature>
<protein>
    <recommendedName>
        <fullName evidence="9">TIGR00374 family protein</fullName>
    </recommendedName>
</protein>
<dbReference type="EMBL" id="LJCR01001186">
    <property type="protein sequence ID" value="KPV50849.1"/>
    <property type="molecule type" value="Genomic_DNA"/>
</dbReference>
<comment type="caution">
    <text evidence="7">The sequence shown here is derived from an EMBL/GenBank/DDBJ whole genome shotgun (WGS) entry which is preliminary data.</text>
</comment>
<evidence type="ECO:0000256" key="4">
    <source>
        <dbReference type="ARBA" id="ARBA00022989"/>
    </source>
</evidence>
<proteinExistence type="predicted"/>
<feature type="transmembrane region" description="Helical" evidence="6">
    <location>
        <begin position="55"/>
        <end position="77"/>
    </location>
</feature>
<evidence type="ECO:0000256" key="5">
    <source>
        <dbReference type="ARBA" id="ARBA00023136"/>
    </source>
</evidence>
<feature type="transmembrane region" description="Helical" evidence="6">
    <location>
        <begin position="136"/>
        <end position="156"/>
    </location>
</feature>
<feature type="transmembrane region" description="Helical" evidence="6">
    <location>
        <begin position="17"/>
        <end position="35"/>
    </location>
</feature>
<evidence type="ECO:0000256" key="2">
    <source>
        <dbReference type="ARBA" id="ARBA00022475"/>
    </source>
</evidence>
<dbReference type="Pfam" id="PF03706">
    <property type="entry name" value="LPG_synthase_TM"/>
    <property type="match status" value="1"/>
</dbReference>
<feature type="transmembrane region" description="Helical" evidence="6">
    <location>
        <begin position="89"/>
        <end position="115"/>
    </location>
</feature>
<keyword evidence="4 6" id="KW-1133">Transmembrane helix</keyword>
<reference evidence="7 8" key="1">
    <citation type="submission" date="2015-09" db="EMBL/GenBank/DDBJ databases">
        <title>Draft genome sequence of Kouleothrix aurantiaca JCM 19913.</title>
        <authorList>
            <person name="Hemp J."/>
        </authorList>
    </citation>
    <scope>NUCLEOTIDE SEQUENCE [LARGE SCALE GENOMIC DNA]</scope>
    <source>
        <strain evidence="7 8">COM-B</strain>
    </source>
</reference>
<feature type="transmembrane region" description="Helical" evidence="6">
    <location>
        <begin position="272"/>
        <end position="291"/>
    </location>
</feature>
<comment type="subcellular location">
    <subcellularLocation>
        <location evidence="1">Cell membrane</location>
        <topology evidence="1">Multi-pass membrane protein</topology>
    </subcellularLocation>
</comment>
<dbReference type="PANTHER" id="PTHR39087:SF2">
    <property type="entry name" value="UPF0104 MEMBRANE PROTEIN MJ1595"/>
    <property type="match status" value="1"/>
</dbReference>
<evidence type="ECO:0000313" key="7">
    <source>
        <dbReference type="EMBL" id="KPV50849.1"/>
    </source>
</evidence>
<dbReference type="InterPro" id="IPR022791">
    <property type="entry name" value="L-PG_synthase/AglD"/>
</dbReference>
<name>A0A0P9DDL0_9CHLR</name>
<dbReference type="PANTHER" id="PTHR39087">
    <property type="entry name" value="UPF0104 MEMBRANE PROTEIN MJ1595"/>
    <property type="match status" value="1"/>
</dbReference>
<gene>
    <name evidence="7" type="ORF">SE17_24550</name>
</gene>
<dbReference type="Proteomes" id="UP000050509">
    <property type="component" value="Unassembled WGS sequence"/>
</dbReference>
<sequence length="365" mass="38506">MNTAEQLPTKTSRRPSWRVLLGLLMSAAIVVLVILKRAWLLEALSLALNAQPRWLLAALGVILASYMVSGQVFRVALRPQGHHIGTFRAWMTALVAIMISQSMPAGGVASYAFLVGTFRRRGVSTQQTALVATLELISYSSAMVLIAVFSLLYLIHYATSNDISGTTFVTPLLIGLGIIGALVSIALTLTGRTGTMTRLLDMAQRAVATVRRRTSDRAWAEGAAERIAAGRALIIANGKTLALLVLIQLTALCGHSLAMLLILLSLGVQTSFAVVLAAFGAALVTSLFNVLPGGGGTIETILAAVLGFLAVGPAAVPAAVIFRLLNFWLLLPAVALAYAWLMHHGTPVSAEQATAAGDYSKEPTP</sequence>
<keyword evidence="2" id="KW-1003">Cell membrane</keyword>